<comment type="caution">
    <text evidence="1">The sequence shown here is derived from an EMBL/GenBank/DDBJ whole genome shotgun (WGS) entry which is preliminary data.</text>
</comment>
<gene>
    <name evidence="1" type="ORF">CRHIZ90672A_00014244</name>
</gene>
<accession>A0A9N9VGG2</accession>
<dbReference type="AlphaFoldDB" id="A0A9N9VGG2"/>
<reference evidence="1" key="1">
    <citation type="submission" date="2021-10" db="EMBL/GenBank/DDBJ databases">
        <authorList>
            <person name="Piombo E."/>
        </authorList>
    </citation>
    <scope>NUCLEOTIDE SEQUENCE</scope>
</reference>
<keyword evidence="2" id="KW-1185">Reference proteome</keyword>
<proteinExistence type="predicted"/>
<dbReference type="OrthoDB" id="4338954at2759"/>
<evidence type="ECO:0000313" key="1">
    <source>
        <dbReference type="EMBL" id="CAH0023077.1"/>
    </source>
</evidence>
<name>A0A9N9VGG2_9HYPO</name>
<dbReference type="Proteomes" id="UP000696573">
    <property type="component" value="Unassembled WGS sequence"/>
</dbReference>
<sequence length="101" mass="11917">MFTPARRFSTAAKVYPSYLPHLPHSRRMPFRWFKPLAALVAVGLGVRTYAVNARDRKTIAAAQEIERQHEERRRQHNLMEVYGSRDSLEDLENAIRFYEKK</sequence>
<evidence type="ECO:0000313" key="2">
    <source>
        <dbReference type="Proteomes" id="UP000696573"/>
    </source>
</evidence>
<organism evidence="1 2">
    <name type="scientific">Clonostachys rhizophaga</name>
    <dbReference type="NCBI Taxonomy" id="160324"/>
    <lineage>
        <taxon>Eukaryota</taxon>
        <taxon>Fungi</taxon>
        <taxon>Dikarya</taxon>
        <taxon>Ascomycota</taxon>
        <taxon>Pezizomycotina</taxon>
        <taxon>Sordariomycetes</taxon>
        <taxon>Hypocreomycetidae</taxon>
        <taxon>Hypocreales</taxon>
        <taxon>Bionectriaceae</taxon>
        <taxon>Clonostachys</taxon>
    </lineage>
</organism>
<dbReference type="EMBL" id="CABFNQ020000689">
    <property type="protein sequence ID" value="CAH0023077.1"/>
    <property type="molecule type" value="Genomic_DNA"/>
</dbReference>
<protein>
    <submittedName>
        <fullName evidence="1">Uncharacterized protein</fullName>
    </submittedName>
</protein>